<dbReference type="PANTHER" id="PTHR22684:SF0">
    <property type="entry name" value="RIBOSOME QUALITY CONTROL COMPLEX SUBUNIT TCF25"/>
    <property type="match status" value="1"/>
</dbReference>
<evidence type="ECO:0000256" key="1">
    <source>
        <dbReference type="SAM" id="MobiDB-lite"/>
    </source>
</evidence>
<sequence>MSSRALRKAQRQIEADSGHQSEQGADAETRVDERDTIVTQNLFAMLGVEDEEEEEAQDEPPDEQATENTDLTKHSVSKPKSKRKRKGKSKASDPPATTGEHFDEVDMALRSLALKNAGTTNPSSQFPTELVRNSEHLCKLLSINTQNLDATNEMRRLFGRVILDTDDGNNRAIAGGGRGRGGRGGLAGTAAGRRAGGTGFGLRKNAFIQGKDTWPQATGGGLGMEIVEKKEDGTVEYKFVHNIAYRDVQRQFFMCVESLDPERMIQLLAHNPYHVATLLQVHEIALAERDHSMAGDLLERALFSLGRSSHSTFAANLAQGKVRLDFRRAENRELWLAAWRYTKNLGRRGTWRTAFEWSKLLLALSPQEDPYCIGLVIDQLCLRAKQERELLGLAENPVFAPQWVNYPNMAFSVALAHDQLRQTEPARSALVAAIQKFPWVVPRLLKELNVERIPPKLWGLEPPTQPDRLLTELYAVRSKDIWNTPEATSLLMEAAEEVSRMNDLSPSPDWDSLITVNQARHVLLEDTPAFISFLPRHFLDPATSPLDPFPPADNISPYTTTTADTSLVEQDAEIRT</sequence>
<comment type="caution">
    <text evidence="2">The sequence shown here is derived from an EMBL/GenBank/DDBJ whole genome shotgun (WGS) entry which is preliminary data.</text>
</comment>
<name>A0A9P8IGS3_9PEZI</name>
<feature type="compositionally biased region" description="Basic and acidic residues" evidence="1">
    <location>
        <begin position="27"/>
        <end position="36"/>
    </location>
</feature>
<dbReference type="GO" id="GO:0072344">
    <property type="term" value="P:rescue of stalled ribosome"/>
    <property type="evidence" value="ECO:0007669"/>
    <property type="project" value="TreeGrafter"/>
</dbReference>
<accession>A0A9P8IGS3</accession>
<feature type="compositionally biased region" description="Polar residues" evidence="1">
    <location>
        <begin position="556"/>
        <end position="568"/>
    </location>
</feature>
<feature type="compositionally biased region" description="Basic residues" evidence="1">
    <location>
        <begin position="75"/>
        <end position="89"/>
    </location>
</feature>
<keyword evidence="3" id="KW-1185">Reference proteome</keyword>
<proteinExistence type="predicted"/>
<organism evidence="2 3">
    <name type="scientific">Trichoglossum hirsutum</name>
    <dbReference type="NCBI Taxonomy" id="265104"/>
    <lineage>
        <taxon>Eukaryota</taxon>
        <taxon>Fungi</taxon>
        <taxon>Dikarya</taxon>
        <taxon>Ascomycota</taxon>
        <taxon>Pezizomycotina</taxon>
        <taxon>Geoglossomycetes</taxon>
        <taxon>Geoglossales</taxon>
        <taxon>Geoglossaceae</taxon>
        <taxon>Trichoglossum</taxon>
    </lineage>
</organism>
<dbReference type="EMBL" id="JAGHQM010002597">
    <property type="protein sequence ID" value="KAH0548417.1"/>
    <property type="molecule type" value="Genomic_DNA"/>
</dbReference>
<feature type="region of interest" description="Disordered" evidence="1">
    <location>
        <begin position="1"/>
        <end position="102"/>
    </location>
</feature>
<dbReference type="PANTHER" id="PTHR22684">
    <property type="entry name" value="NULP1-RELATED"/>
    <property type="match status" value="1"/>
</dbReference>
<dbReference type="AlphaFoldDB" id="A0A9P8IGS3"/>
<dbReference type="GO" id="GO:1990116">
    <property type="term" value="P:ribosome-associated ubiquitin-dependent protein catabolic process"/>
    <property type="evidence" value="ECO:0007669"/>
    <property type="project" value="TreeGrafter"/>
</dbReference>
<gene>
    <name evidence="2" type="ORF">GP486_007953</name>
</gene>
<feature type="region of interest" description="Disordered" evidence="1">
    <location>
        <begin position="544"/>
        <end position="576"/>
    </location>
</feature>
<feature type="compositionally biased region" description="Acidic residues" evidence="1">
    <location>
        <begin position="48"/>
        <end position="65"/>
    </location>
</feature>
<dbReference type="GO" id="GO:1990112">
    <property type="term" value="C:RQC complex"/>
    <property type="evidence" value="ECO:0007669"/>
    <property type="project" value="TreeGrafter"/>
</dbReference>
<dbReference type="Pfam" id="PF04910">
    <property type="entry name" value="Tcf25"/>
    <property type="match status" value="1"/>
</dbReference>
<evidence type="ECO:0000313" key="2">
    <source>
        <dbReference type="EMBL" id="KAH0548417.1"/>
    </source>
</evidence>
<dbReference type="Proteomes" id="UP000750711">
    <property type="component" value="Unassembled WGS sequence"/>
</dbReference>
<evidence type="ECO:0008006" key="4">
    <source>
        <dbReference type="Google" id="ProtNLM"/>
    </source>
</evidence>
<evidence type="ECO:0000313" key="3">
    <source>
        <dbReference type="Proteomes" id="UP000750711"/>
    </source>
</evidence>
<protein>
    <recommendedName>
        <fullName evidence="4">Transcription factor 25</fullName>
    </recommendedName>
</protein>
<reference evidence="2" key="1">
    <citation type="submission" date="2021-03" db="EMBL/GenBank/DDBJ databases">
        <title>Comparative genomics and phylogenomic investigation of the class Geoglossomycetes provide insights into ecological specialization and systematics.</title>
        <authorList>
            <person name="Melie T."/>
            <person name="Pirro S."/>
            <person name="Miller A.N."/>
            <person name="Quandt A."/>
        </authorList>
    </citation>
    <scope>NUCLEOTIDE SEQUENCE</scope>
    <source>
        <strain evidence="2">CAQ_001_2017</strain>
    </source>
</reference>
<dbReference type="InterPro" id="IPR006994">
    <property type="entry name" value="TCF25/Rqc1"/>
</dbReference>
<feature type="compositionally biased region" description="Basic residues" evidence="1">
    <location>
        <begin position="1"/>
        <end position="10"/>
    </location>
</feature>